<gene>
    <name evidence="3" type="ORF">K466DRAFT_122840</name>
</gene>
<dbReference type="STRING" id="1314778.A0A5C3PZF2"/>
<feature type="compositionally biased region" description="Basic and acidic residues" evidence="1">
    <location>
        <begin position="1"/>
        <end position="10"/>
    </location>
</feature>
<dbReference type="EMBL" id="ML210982">
    <property type="protein sequence ID" value="TFK93440.1"/>
    <property type="molecule type" value="Genomic_DNA"/>
</dbReference>
<protein>
    <recommendedName>
        <fullName evidence="2">DUF6697 domain-containing protein</fullName>
    </recommendedName>
</protein>
<proteinExistence type="predicted"/>
<dbReference type="Pfam" id="PF20411">
    <property type="entry name" value="DUF6697"/>
    <property type="match status" value="1"/>
</dbReference>
<feature type="compositionally biased region" description="Acidic residues" evidence="1">
    <location>
        <begin position="15"/>
        <end position="26"/>
    </location>
</feature>
<name>A0A5C3PZF2_9APHY</name>
<evidence type="ECO:0000313" key="4">
    <source>
        <dbReference type="Proteomes" id="UP000308197"/>
    </source>
</evidence>
<feature type="domain" description="DUF6697" evidence="2">
    <location>
        <begin position="132"/>
        <end position="308"/>
    </location>
</feature>
<reference evidence="3 4" key="1">
    <citation type="journal article" date="2019" name="Nat. Ecol. Evol.">
        <title>Megaphylogeny resolves global patterns of mushroom evolution.</title>
        <authorList>
            <person name="Varga T."/>
            <person name="Krizsan K."/>
            <person name="Foldi C."/>
            <person name="Dima B."/>
            <person name="Sanchez-Garcia M."/>
            <person name="Sanchez-Ramirez S."/>
            <person name="Szollosi G.J."/>
            <person name="Szarkandi J.G."/>
            <person name="Papp V."/>
            <person name="Albert L."/>
            <person name="Andreopoulos W."/>
            <person name="Angelini C."/>
            <person name="Antonin V."/>
            <person name="Barry K.W."/>
            <person name="Bougher N.L."/>
            <person name="Buchanan P."/>
            <person name="Buyck B."/>
            <person name="Bense V."/>
            <person name="Catcheside P."/>
            <person name="Chovatia M."/>
            <person name="Cooper J."/>
            <person name="Damon W."/>
            <person name="Desjardin D."/>
            <person name="Finy P."/>
            <person name="Geml J."/>
            <person name="Haridas S."/>
            <person name="Hughes K."/>
            <person name="Justo A."/>
            <person name="Karasinski D."/>
            <person name="Kautmanova I."/>
            <person name="Kiss B."/>
            <person name="Kocsube S."/>
            <person name="Kotiranta H."/>
            <person name="LaButti K.M."/>
            <person name="Lechner B.E."/>
            <person name="Liimatainen K."/>
            <person name="Lipzen A."/>
            <person name="Lukacs Z."/>
            <person name="Mihaltcheva S."/>
            <person name="Morgado L.N."/>
            <person name="Niskanen T."/>
            <person name="Noordeloos M.E."/>
            <person name="Ohm R.A."/>
            <person name="Ortiz-Santana B."/>
            <person name="Ovrebo C."/>
            <person name="Racz N."/>
            <person name="Riley R."/>
            <person name="Savchenko A."/>
            <person name="Shiryaev A."/>
            <person name="Soop K."/>
            <person name="Spirin V."/>
            <person name="Szebenyi C."/>
            <person name="Tomsovsky M."/>
            <person name="Tulloss R.E."/>
            <person name="Uehling J."/>
            <person name="Grigoriev I.V."/>
            <person name="Vagvolgyi C."/>
            <person name="Papp T."/>
            <person name="Martin F.M."/>
            <person name="Miettinen O."/>
            <person name="Hibbett D.S."/>
            <person name="Nagy L.G."/>
        </authorList>
    </citation>
    <scope>NUCLEOTIDE SEQUENCE [LARGE SCALE GENOMIC DNA]</scope>
    <source>
        <strain evidence="3 4">HHB13444</strain>
    </source>
</reference>
<evidence type="ECO:0000256" key="1">
    <source>
        <dbReference type="SAM" id="MobiDB-lite"/>
    </source>
</evidence>
<dbReference type="Proteomes" id="UP000308197">
    <property type="component" value="Unassembled WGS sequence"/>
</dbReference>
<keyword evidence="4" id="KW-1185">Reference proteome</keyword>
<feature type="region of interest" description="Disordered" evidence="1">
    <location>
        <begin position="312"/>
        <end position="343"/>
    </location>
</feature>
<sequence>MQKLDERYKEPTAQMDEEEEEEEEEPVGQTALRIRVPALSSSRFTYLHSSSLTSHNILLHLRSLIAAGSKRTLEQVAEDAARTTGSGSVSCAERNSLYNGQSFLPSARAADLAKLPEVHPDLSASDGRPELFTRESIAAALGGNAKFNWHIYVAEPTQLSAKYDIRLYLCLTKLAWLPAGPGKHGFLHLDLDQKVTKTNAGDSSTDDDPRLHIFVGMGGGTPEFFQYYGMYRITHAERLSKEEWEALPAAPRWNVVEKMVSQKGRESGQRKEKTDIRDRLDSGEYLAPCMRLECVEFDAGFYKDLVEARRKKAEEESDARSVEKQVLSTPSKKRRTSGRADAD</sequence>
<feature type="compositionally biased region" description="Basic and acidic residues" evidence="1">
    <location>
        <begin position="312"/>
        <end position="323"/>
    </location>
</feature>
<evidence type="ECO:0000259" key="2">
    <source>
        <dbReference type="Pfam" id="PF20411"/>
    </source>
</evidence>
<dbReference type="InParanoid" id="A0A5C3PZF2"/>
<evidence type="ECO:0000313" key="3">
    <source>
        <dbReference type="EMBL" id="TFK93440.1"/>
    </source>
</evidence>
<accession>A0A5C3PZF2</accession>
<dbReference type="InterPro" id="IPR046520">
    <property type="entry name" value="DUF6697"/>
</dbReference>
<dbReference type="AlphaFoldDB" id="A0A5C3PZF2"/>
<organism evidence="3 4">
    <name type="scientific">Polyporus arcularius HHB13444</name>
    <dbReference type="NCBI Taxonomy" id="1314778"/>
    <lineage>
        <taxon>Eukaryota</taxon>
        <taxon>Fungi</taxon>
        <taxon>Dikarya</taxon>
        <taxon>Basidiomycota</taxon>
        <taxon>Agaricomycotina</taxon>
        <taxon>Agaricomycetes</taxon>
        <taxon>Polyporales</taxon>
        <taxon>Polyporaceae</taxon>
        <taxon>Polyporus</taxon>
    </lineage>
</organism>
<feature type="region of interest" description="Disordered" evidence="1">
    <location>
        <begin position="1"/>
        <end position="29"/>
    </location>
</feature>